<dbReference type="PANTHER" id="PTHR24126">
    <property type="entry name" value="ANKYRIN REPEAT, PH AND SEC7 DOMAIN CONTAINING PROTEIN SECG-RELATED"/>
    <property type="match status" value="1"/>
</dbReference>
<keyword evidence="4" id="KW-0328">Glycosyltransferase</keyword>
<dbReference type="EMBL" id="KL363200">
    <property type="protein sequence ID" value="KFD55411.1"/>
    <property type="molecule type" value="Genomic_DNA"/>
</dbReference>
<evidence type="ECO:0000259" key="7">
    <source>
        <dbReference type="PROSITE" id="PS51059"/>
    </source>
</evidence>
<dbReference type="Gene3D" id="1.10.150.50">
    <property type="entry name" value="Transcription Factor, Ets-1"/>
    <property type="match status" value="1"/>
</dbReference>
<feature type="repeat" description="ANK" evidence="3">
    <location>
        <begin position="734"/>
        <end position="766"/>
    </location>
</feature>
<proteinExistence type="predicted"/>
<name>A0A085MDW5_9BILA</name>
<feature type="repeat" description="ANK" evidence="3">
    <location>
        <begin position="396"/>
        <end position="428"/>
    </location>
</feature>
<dbReference type="SMART" id="SM00248">
    <property type="entry name" value="ANK"/>
    <property type="match status" value="17"/>
</dbReference>
<protein>
    <recommendedName>
        <fullName evidence="4">Poly [ADP-ribose] polymerase</fullName>
        <shortName evidence="4">PARP</shortName>
        <ecNumber evidence="4">2.4.2.-</ecNumber>
    </recommendedName>
</protein>
<feature type="repeat" description="ANK" evidence="3">
    <location>
        <begin position="277"/>
        <end position="305"/>
    </location>
</feature>
<feature type="repeat" description="ANK" evidence="3">
    <location>
        <begin position="207"/>
        <end position="239"/>
    </location>
</feature>
<dbReference type="InterPro" id="IPR036770">
    <property type="entry name" value="Ankyrin_rpt-contain_sf"/>
</dbReference>
<feature type="region of interest" description="Disordered" evidence="5">
    <location>
        <begin position="843"/>
        <end position="863"/>
    </location>
</feature>
<dbReference type="Pfam" id="PF07647">
    <property type="entry name" value="SAM_2"/>
    <property type="match status" value="1"/>
</dbReference>
<dbReference type="GO" id="GO:0005634">
    <property type="term" value="C:nucleus"/>
    <property type="evidence" value="ECO:0007669"/>
    <property type="project" value="TreeGrafter"/>
</dbReference>
<dbReference type="PANTHER" id="PTHR24126:SF68">
    <property type="entry name" value="ANKYRIN REPEAT AND SOCS BOX CONTAINING 18"/>
    <property type="match status" value="1"/>
</dbReference>
<dbReference type="SUPFAM" id="SSF56399">
    <property type="entry name" value="ADP-ribosylation"/>
    <property type="match status" value="1"/>
</dbReference>
<dbReference type="PRINTS" id="PR01415">
    <property type="entry name" value="ANKYRIN"/>
</dbReference>
<dbReference type="SUPFAM" id="SSF47769">
    <property type="entry name" value="SAM/Pointed domain"/>
    <property type="match status" value="1"/>
</dbReference>
<dbReference type="GO" id="GO:0003950">
    <property type="term" value="F:NAD+ poly-ADP-ribosyltransferase activity"/>
    <property type="evidence" value="ECO:0007669"/>
    <property type="project" value="UniProtKB-UniRule"/>
</dbReference>
<dbReference type="Gene3D" id="6.20.320.10">
    <property type="match status" value="1"/>
</dbReference>
<keyword evidence="2 3" id="KW-0040">ANK repeat</keyword>
<dbReference type="SMART" id="SM00454">
    <property type="entry name" value="SAM"/>
    <property type="match status" value="1"/>
</dbReference>
<dbReference type="PROSITE" id="PS51059">
    <property type="entry name" value="PARP_CATALYTIC"/>
    <property type="match status" value="1"/>
</dbReference>
<dbReference type="InterPro" id="IPR012317">
    <property type="entry name" value="Poly(ADP-ribose)pol_cat_dom"/>
</dbReference>
<feature type="repeat" description="ANK" evidence="3">
    <location>
        <begin position="120"/>
        <end position="152"/>
    </location>
</feature>
<feature type="repeat" description="ANK" evidence="3">
    <location>
        <begin position="713"/>
        <end position="733"/>
    </location>
</feature>
<dbReference type="InterPro" id="IPR025602">
    <property type="entry name" value="BCP1_family"/>
</dbReference>
<dbReference type="InterPro" id="IPR002110">
    <property type="entry name" value="Ankyrin_rpt"/>
</dbReference>
<dbReference type="Pfam" id="PF00644">
    <property type="entry name" value="PARP"/>
    <property type="match status" value="1"/>
</dbReference>
<evidence type="ECO:0000256" key="1">
    <source>
        <dbReference type="ARBA" id="ARBA00022737"/>
    </source>
</evidence>
<evidence type="ECO:0000313" key="9">
    <source>
        <dbReference type="Proteomes" id="UP000030764"/>
    </source>
</evidence>
<evidence type="ECO:0000256" key="4">
    <source>
        <dbReference type="RuleBase" id="RU362114"/>
    </source>
</evidence>
<feature type="repeat" description="ANK" evidence="3">
    <location>
        <begin position="531"/>
        <end position="563"/>
    </location>
</feature>
<sequence>MNRSQRPEVTLQGSPKSFNSADREIFEACRDGDIRRVKKLVSAKNANIRDSIGRKSTPLHFAAGFGRKEVVTYLISIGAAVGARDEGGLVPLHNACSFGHAAVTRLLIKSGADPNAVDHWGFSPLHEAALKGKVDVCIALLQSGANPNIRNLDGKTPLDLADSNSRAVLTGEYRKDELLEAARSGNEELLMSLLTPLNVNIHADDGRKSTPLHLAAGYNRTQIVKLLLQYFADVHVQDKGGLVPLHNACSYGHLEVTELLIKYGANVNALDLWQFGPLHEAASKGRVEVCSCLLAHGADPTVENSNGKTAIDLASSVELRELLQNEYEGHCLLTACQKGDLAKFKRYLSESTVNFRNPYTGENALHILCNASRDTDLFMVKALVAAGVNVNERNKNLLSPLHMAADRGCIELINLLIESGANVNLLDGLGQTSLHRCTKRNLSEACKLLLDKGVDASIVNLHGFTAGQLATGSTAELIGEHPAVVSKSTRRSIERQMLEAAKAGDLQSVKRILKLSTDGDSILNCRDVEGRNSTPLHFAAGYNRLEVVRFLVESGANLHARDKGGLEPLHNACSYGHYEVTELLIQNGADVNACDLWKFTPLHEAAANGKFDICKLLLSHGADRSLVNRDGETPLDLVKDSNSDIADLLKGDVAILEAAKRGELDKLRKLITAGNVNCHDEKGRNSTPLHLAGMFFIASFHCLSNRFPLAGYNNYEVAEFLIQKGADVNAKDRGGLIPLHNAASYGHFEIGQLLIQHGALANAQDLWGFTPLHEASQKGRFQLVSFLLSHGADPTIRNHDNQIPLDLATAEDVRILLQDAMPATYRTSSSPATSSKEECDHDFAMLNSNGSSNKTSGSSATTLKSCPRNWLHQERDKPLAEMDVSLFLKSIDLECLQPLFEQEQITMDVLVEMSQDDLIAIGLTSYGVRHRLMRSIEKLTIGQPVGCTMPGFPPCPSGFVGTMLVPLAKDHIEFMAVEDEMQSTIVQHQSAVCAGGLFDKYNVVKIDKVFNRRLWERYIRRRDDVAEENSGQHNEKLLFHGSPFVHAIVQKGFDERHAYIGGMFGAGIYFAEHSSKSNQYVHGIGGGTGCLAHKDKSCYVCLRYLLLCRVTLGKSFVHSASMKLAHAPPGHHSILGRPSSTGLAYPEYTWKWWMMPVEKSDYPTNVESGNSGSAESDEDDNTLMVDFVGQCPSEEDKDGISKFLVEKPSVSQVIDFLIAKCNSSKASNSTKKSCIELLKSCDRLFFLVNERIETMPPKIAALALKALLKDLANFEFNNIVMVAKLVQTEVKGRSKSSAKASAASSDEESYLFAEERQFDLHSQLRFDYEHDGGSEGEKAIEMEGGGKAFNRVVFMEKDEFIAAVNEIIQLYNPE</sequence>
<evidence type="ECO:0000313" key="8">
    <source>
        <dbReference type="EMBL" id="KFD55411.1"/>
    </source>
</evidence>
<feature type="repeat" description="ANK" evidence="3">
    <location>
        <begin position="767"/>
        <end position="799"/>
    </location>
</feature>
<dbReference type="SUPFAM" id="SSF48403">
    <property type="entry name" value="Ankyrin repeat"/>
    <property type="match status" value="3"/>
</dbReference>
<reference evidence="8 9" key="1">
    <citation type="journal article" date="2014" name="Nat. Genet.">
        <title>Genome and transcriptome of the porcine whipworm Trichuris suis.</title>
        <authorList>
            <person name="Jex A.R."/>
            <person name="Nejsum P."/>
            <person name="Schwarz E.M."/>
            <person name="Hu L."/>
            <person name="Young N.D."/>
            <person name="Hall R.S."/>
            <person name="Korhonen P.K."/>
            <person name="Liao S."/>
            <person name="Thamsborg S."/>
            <person name="Xia J."/>
            <person name="Xu P."/>
            <person name="Wang S."/>
            <person name="Scheerlinck J.P."/>
            <person name="Hofmann A."/>
            <person name="Sternberg P.W."/>
            <person name="Wang J."/>
            <person name="Gasser R.B."/>
        </authorList>
    </citation>
    <scope>NUCLEOTIDE SEQUENCE [LARGE SCALE GENOMIC DNA]</scope>
    <source>
        <strain evidence="8">DCEP-RM93M</strain>
    </source>
</reference>
<dbReference type="Pfam" id="PF00023">
    <property type="entry name" value="Ank"/>
    <property type="match status" value="3"/>
</dbReference>
<feature type="repeat" description="ANK" evidence="3">
    <location>
        <begin position="54"/>
        <end position="86"/>
    </location>
</feature>
<feature type="repeat" description="ANK" evidence="3">
    <location>
        <begin position="87"/>
        <end position="119"/>
    </location>
</feature>
<gene>
    <name evidence="8" type="ORF">M513_03751</name>
</gene>
<feature type="domain" description="SAM" evidence="6">
    <location>
        <begin position="879"/>
        <end position="942"/>
    </location>
</feature>
<accession>A0A085MDW5</accession>
<dbReference type="InterPro" id="IPR001660">
    <property type="entry name" value="SAM"/>
</dbReference>
<dbReference type="Pfam" id="PF12796">
    <property type="entry name" value="Ank_2"/>
    <property type="match status" value="5"/>
</dbReference>
<keyword evidence="9" id="KW-1185">Reference proteome</keyword>
<dbReference type="Gene3D" id="1.25.40.20">
    <property type="entry name" value="Ankyrin repeat-containing domain"/>
    <property type="match status" value="5"/>
</dbReference>
<dbReference type="PROSITE" id="PS50088">
    <property type="entry name" value="ANK_REPEAT"/>
    <property type="match status" value="15"/>
</dbReference>
<feature type="repeat" description="ANK" evidence="3">
    <location>
        <begin position="240"/>
        <end position="272"/>
    </location>
</feature>
<keyword evidence="1" id="KW-0677">Repeat</keyword>
<dbReference type="FunFam" id="1.25.40.20:FF:000009">
    <property type="entry name" value="Poly [ADP-ribose] polymerase"/>
    <property type="match status" value="1"/>
</dbReference>
<dbReference type="PROSITE" id="PS50105">
    <property type="entry name" value="SAM_DOMAIN"/>
    <property type="match status" value="1"/>
</dbReference>
<feature type="domain" description="PARP catalytic" evidence="7">
    <location>
        <begin position="968"/>
        <end position="1169"/>
    </location>
</feature>
<evidence type="ECO:0000256" key="2">
    <source>
        <dbReference type="ARBA" id="ARBA00023043"/>
    </source>
</evidence>
<dbReference type="EC" id="2.4.2.-" evidence="4"/>
<dbReference type="PROSITE" id="PS50297">
    <property type="entry name" value="ANK_REP_REGION"/>
    <property type="match status" value="12"/>
</dbReference>
<evidence type="ECO:0000256" key="5">
    <source>
        <dbReference type="SAM" id="MobiDB-lite"/>
    </source>
</evidence>
<dbReference type="GO" id="GO:0061629">
    <property type="term" value="F:RNA polymerase II-specific DNA-binding transcription factor binding"/>
    <property type="evidence" value="ECO:0007669"/>
    <property type="project" value="TreeGrafter"/>
</dbReference>
<dbReference type="GO" id="GO:0006357">
    <property type="term" value="P:regulation of transcription by RNA polymerase II"/>
    <property type="evidence" value="ECO:0007669"/>
    <property type="project" value="TreeGrafter"/>
</dbReference>
<feature type="repeat" description="ANK" evidence="3">
    <location>
        <begin position="597"/>
        <end position="629"/>
    </location>
</feature>
<dbReference type="Proteomes" id="UP000030764">
    <property type="component" value="Unassembled WGS sequence"/>
</dbReference>
<evidence type="ECO:0000259" key="6">
    <source>
        <dbReference type="PROSITE" id="PS50105"/>
    </source>
</evidence>
<evidence type="ECO:0000256" key="3">
    <source>
        <dbReference type="PROSITE-ProRule" id="PRU00023"/>
    </source>
</evidence>
<feature type="compositionally biased region" description="Low complexity" evidence="5">
    <location>
        <begin position="847"/>
        <end position="862"/>
    </location>
</feature>
<dbReference type="InterPro" id="IPR013761">
    <property type="entry name" value="SAM/pointed_sf"/>
</dbReference>
<keyword evidence="4" id="KW-0808">Transferase</keyword>
<feature type="repeat" description="ANK" evidence="3">
    <location>
        <begin position="564"/>
        <end position="596"/>
    </location>
</feature>
<keyword evidence="4" id="KW-0520">NAD</keyword>
<dbReference type="Pfam" id="PF13862">
    <property type="entry name" value="BCCIP"/>
    <property type="match status" value="1"/>
</dbReference>
<organism evidence="8 9">
    <name type="scientific">Trichuris suis</name>
    <name type="common">pig whipworm</name>
    <dbReference type="NCBI Taxonomy" id="68888"/>
    <lineage>
        <taxon>Eukaryota</taxon>
        <taxon>Metazoa</taxon>
        <taxon>Ecdysozoa</taxon>
        <taxon>Nematoda</taxon>
        <taxon>Enoplea</taxon>
        <taxon>Dorylaimia</taxon>
        <taxon>Trichinellida</taxon>
        <taxon>Trichuridae</taxon>
        <taxon>Trichuris</taxon>
    </lineage>
</organism>
<dbReference type="Gene3D" id="3.90.228.10">
    <property type="match status" value="1"/>
</dbReference>
<feature type="repeat" description="ANK" evidence="3">
    <location>
        <begin position="360"/>
        <end position="395"/>
    </location>
</feature>
<feature type="repeat" description="ANK" evidence="3">
    <location>
        <begin position="429"/>
        <end position="461"/>
    </location>
</feature>